<keyword evidence="6" id="KW-1185">Reference proteome</keyword>
<dbReference type="RefSeq" id="WP_235863853.1">
    <property type="nucleotide sequence ID" value="NZ_FNVB01000007.1"/>
</dbReference>
<keyword evidence="2" id="KW-1133">Transmembrane helix</keyword>
<protein>
    <recommendedName>
        <fullName evidence="3">LysM domain-containing protein</fullName>
    </recommendedName>
</protein>
<dbReference type="Pfam" id="PF01476">
    <property type="entry name" value="LysM"/>
    <property type="match status" value="1"/>
</dbReference>
<dbReference type="SMR" id="A0A1H6DNQ3"/>
<dbReference type="InterPro" id="IPR018392">
    <property type="entry name" value="LysM"/>
</dbReference>
<feature type="region of interest" description="Disordered" evidence="1">
    <location>
        <begin position="16"/>
        <end position="36"/>
    </location>
</feature>
<feature type="domain" description="LysM" evidence="3">
    <location>
        <begin position="97"/>
        <end position="143"/>
    </location>
</feature>
<accession>A0A1I2F9Q7</accession>
<gene>
    <name evidence="4" type="ORF">SAMN02982929_04726</name>
    <name evidence="5" type="ORF">SAMN05216506_117136</name>
</gene>
<sequence>MTTFIDAAGRTRQVERRSAARRRVDDPAEVARPRDGERRLVGEGAAQPAAVRVRTGRSGEWLWLTSVAIFTFLIVMLVGLFGVRDAPMAGGTALVEVLPGDTLWGIADRVAPNSDPRAVVARIAELNGPDAASAPAGHLLLVPVSG</sequence>
<evidence type="ECO:0000313" key="6">
    <source>
        <dbReference type="Proteomes" id="UP000199690"/>
    </source>
</evidence>
<evidence type="ECO:0000313" key="5">
    <source>
        <dbReference type="EMBL" id="SFF02184.1"/>
    </source>
</evidence>
<evidence type="ECO:0000256" key="1">
    <source>
        <dbReference type="SAM" id="MobiDB-lite"/>
    </source>
</evidence>
<dbReference type="EMBL" id="FOME01000017">
    <property type="protein sequence ID" value="SFF02184.1"/>
    <property type="molecule type" value="Genomic_DNA"/>
</dbReference>
<keyword evidence="2" id="KW-0812">Transmembrane</keyword>
<organism evidence="4 7">
    <name type="scientific">Saccharopolyspora kobensis</name>
    <dbReference type="NCBI Taxonomy" id="146035"/>
    <lineage>
        <taxon>Bacteria</taxon>
        <taxon>Bacillati</taxon>
        <taxon>Actinomycetota</taxon>
        <taxon>Actinomycetes</taxon>
        <taxon>Pseudonocardiales</taxon>
        <taxon>Pseudonocardiaceae</taxon>
        <taxon>Saccharopolyspora</taxon>
    </lineage>
</organism>
<accession>A0A1H6DNQ3</accession>
<evidence type="ECO:0000256" key="2">
    <source>
        <dbReference type="SAM" id="Phobius"/>
    </source>
</evidence>
<dbReference type="Proteomes" id="UP000199690">
    <property type="component" value="Unassembled WGS sequence"/>
</dbReference>
<name>A0A1H6DNQ3_9PSEU</name>
<reference evidence="4" key="1">
    <citation type="submission" date="2016-10" db="EMBL/GenBank/DDBJ databases">
        <authorList>
            <person name="de Groot N.N."/>
        </authorList>
    </citation>
    <scope>NUCLEOTIDE SEQUENCE [LARGE SCALE GENOMIC DNA]</scope>
    <source>
        <strain evidence="4">ATCC 20501</strain>
    </source>
</reference>
<feature type="transmembrane region" description="Helical" evidence="2">
    <location>
        <begin position="61"/>
        <end position="83"/>
    </location>
</feature>
<evidence type="ECO:0000313" key="7">
    <source>
        <dbReference type="Proteomes" id="UP000236729"/>
    </source>
</evidence>
<keyword evidence="2" id="KW-0472">Membrane</keyword>
<reference evidence="6 7" key="2">
    <citation type="submission" date="2016-10" db="EMBL/GenBank/DDBJ databases">
        <authorList>
            <person name="Varghese N."/>
            <person name="Submissions S."/>
        </authorList>
    </citation>
    <scope>NUCLEOTIDE SEQUENCE [LARGE SCALE GENOMIC DNA]</scope>
    <source>
        <strain evidence="7">ATCC 20501</strain>
        <strain evidence="5 6">CGMCC 4.3529</strain>
    </source>
</reference>
<evidence type="ECO:0000259" key="3">
    <source>
        <dbReference type="Pfam" id="PF01476"/>
    </source>
</evidence>
<evidence type="ECO:0000313" key="4">
    <source>
        <dbReference type="EMBL" id="SEG86970.1"/>
    </source>
</evidence>
<dbReference type="EMBL" id="FNVB01000007">
    <property type="protein sequence ID" value="SEG86970.1"/>
    <property type="molecule type" value="Genomic_DNA"/>
</dbReference>
<dbReference type="Proteomes" id="UP000236729">
    <property type="component" value="Unassembled WGS sequence"/>
</dbReference>
<proteinExistence type="predicted"/>
<dbReference type="AlphaFoldDB" id="A0A1H6DNQ3"/>